<name>A0A1Z3U5D1_BREVE</name>
<gene>
    <name evidence="1" type="ORF">CEP68_02485</name>
</gene>
<accession>A0A1Z3U5D1</accession>
<sequence length="89" mass="9608">MVAAGEGSMLRTIAITSTILLVGCEARPNETVYLYRSSIAGSPSDRIHVASFDAKDGRAYNEENCMIVRGLMEHQPGVAVGYWCTDDAP</sequence>
<evidence type="ECO:0000313" key="2">
    <source>
        <dbReference type="Proteomes" id="UP000197050"/>
    </source>
</evidence>
<reference evidence="2" key="1">
    <citation type="submission" date="2017-06" db="EMBL/GenBank/DDBJ databases">
        <title>FDA dAtabase for Regulatory Grade micrObial Sequences (FDA-ARGOS): Supporting development and validation of Infectious Disease Dx tests.</title>
        <authorList>
            <person name="Minogue T."/>
            <person name="Wolcott M."/>
            <person name="Wasieloski L."/>
            <person name="Aguilar W."/>
            <person name="Moore D."/>
            <person name="Tallon L."/>
            <person name="Sadzewicz L."/>
            <person name="Sengamalay N."/>
            <person name="Ott S."/>
            <person name="Godinez A."/>
            <person name="Nagaraj S."/>
            <person name="Nadendla S."/>
            <person name="Geyer C."/>
            <person name="Sichtig H."/>
        </authorList>
    </citation>
    <scope>NUCLEOTIDE SEQUENCE [LARGE SCALE GENOMIC DNA]</scope>
    <source>
        <strain evidence="2">FDAARGOS_289</strain>
    </source>
</reference>
<dbReference type="Proteomes" id="UP000197050">
    <property type="component" value="Chromosome"/>
</dbReference>
<proteinExistence type="predicted"/>
<organism evidence="1 2">
    <name type="scientific">Brevundimonas vesicularis</name>
    <name type="common">Pseudomonas vesicularis</name>
    <dbReference type="NCBI Taxonomy" id="41276"/>
    <lineage>
        <taxon>Bacteria</taxon>
        <taxon>Pseudomonadati</taxon>
        <taxon>Pseudomonadota</taxon>
        <taxon>Alphaproteobacteria</taxon>
        <taxon>Caulobacterales</taxon>
        <taxon>Caulobacteraceae</taxon>
        <taxon>Brevundimonas</taxon>
    </lineage>
</organism>
<dbReference type="EMBL" id="CP022048">
    <property type="protein sequence ID" value="ASE38462.1"/>
    <property type="molecule type" value="Genomic_DNA"/>
</dbReference>
<dbReference type="KEGG" id="bvc:CEP68_02485"/>
<protein>
    <submittedName>
        <fullName evidence="1">Uncharacterized protein</fullName>
    </submittedName>
</protein>
<evidence type="ECO:0000313" key="1">
    <source>
        <dbReference type="EMBL" id="ASE38462.1"/>
    </source>
</evidence>
<dbReference type="AlphaFoldDB" id="A0A1Z3U5D1"/>